<feature type="signal peptide" evidence="2">
    <location>
        <begin position="1"/>
        <end position="23"/>
    </location>
</feature>
<dbReference type="Proteomes" id="UP000515135">
    <property type="component" value="Unplaced"/>
</dbReference>
<proteinExistence type="predicted"/>
<evidence type="ECO:0000313" key="4">
    <source>
        <dbReference type="RefSeq" id="XP_019624410.1"/>
    </source>
</evidence>
<name>A0A6P4Y5Y0_BRABE</name>
<evidence type="ECO:0000256" key="1">
    <source>
        <dbReference type="SAM" id="Coils"/>
    </source>
</evidence>
<feature type="chain" id="PRO_5027694449" evidence="2">
    <location>
        <begin position="24"/>
        <end position="108"/>
    </location>
</feature>
<dbReference type="AlphaFoldDB" id="A0A6P4Y5Y0"/>
<evidence type="ECO:0000313" key="3">
    <source>
        <dbReference type="Proteomes" id="UP000515135"/>
    </source>
</evidence>
<dbReference type="RefSeq" id="XP_019624410.1">
    <property type="nucleotide sequence ID" value="XM_019768851.1"/>
</dbReference>
<reference evidence="4" key="1">
    <citation type="submission" date="2025-08" db="UniProtKB">
        <authorList>
            <consortium name="RefSeq"/>
        </authorList>
    </citation>
    <scope>IDENTIFICATION</scope>
    <source>
        <tissue evidence="4">Gonad</tissue>
    </source>
</reference>
<keyword evidence="3" id="KW-1185">Reference proteome</keyword>
<keyword evidence="2" id="KW-0732">Signal</keyword>
<keyword evidence="1" id="KW-0175">Coiled coil</keyword>
<dbReference type="KEGG" id="bbel:109470074"/>
<feature type="coiled-coil region" evidence="1">
    <location>
        <begin position="26"/>
        <end position="53"/>
    </location>
</feature>
<organism evidence="3 4">
    <name type="scientific">Branchiostoma belcheri</name>
    <name type="common">Amphioxus</name>
    <dbReference type="NCBI Taxonomy" id="7741"/>
    <lineage>
        <taxon>Eukaryota</taxon>
        <taxon>Metazoa</taxon>
        <taxon>Chordata</taxon>
        <taxon>Cephalochordata</taxon>
        <taxon>Leptocardii</taxon>
        <taxon>Amphioxiformes</taxon>
        <taxon>Branchiostomatidae</taxon>
        <taxon>Branchiostoma</taxon>
    </lineage>
</organism>
<accession>A0A6P4Y5Y0</accession>
<dbReference type="GeneID" id="109470074"/>
<gene>
    <name evidence="4" type="primary">LOC109470074</name>
</gene>
<sequence>MARLLFLFGLLLVALAAIEPTSSEDISDDSRELEDIEQDLEQTEFQVTLLKKQLLRKLVEAYAKGQDLSPQEQRQLELLPPSDKRGMIRRAKGCARFYWKMPATAMSC</sequence>
<dbReference type="OrthoDB" id="10023058at2759"/>
<evidence type="ECO:0000256" key="2">
    <source>
        <dbReference type="SAM" id="SignalP"/>
    </source>
</evidence>
<protein>
    <submittedName>
        <fullName evidence="4">Uncharacterized protein LOC109470074 isoform X1</fullName>
    </submittedName>
</protein>